<name>A0A1S3IXH1_LINAN</name>
<dbReference type="GeneID" id="106168265"/>
<dbReference type="GO" id="GO:0005737">
    <property type="term" value="C:cytoplasm"/>
    <property type="evidence" value="ECO:0007669"/>
    <property type="project" value="TreeGrafter"/>
</dbReference>
<dbReference type="OrthoDB" id="19742at2759"/>
<evidence type="ECO:0000313" key="3">
    <source>
        <dbReference type="Proteomes" id="UP000085678"/>
    </source>
</evidence>
<organism evidence="3 4">
    <name type="scientific">Lingula anatina</name>
    <name type="common">Brachiopod</name>
    <name type="synonym">Lingula unguis</name>
    <dbReference type="NCBI Taxonomy" id="7574"/>
    <lineage>
        <taxon>Eukaryota</taxon>
        <taxon>Metazoa</taxon>
        <taxon>Spiralia</taxon>
        <taxon>Lophotrochozoa</taxon>
        <taxon>Brachiopoda</taxon>
        <taxon>Linguliformea</taxon>
        <taxon>Lingulata</taxon>
        <taxon>Lingulida</taxon>
        <taxon>Linguloidea</taxon>
        <taxon>Lingulidae</taxon>
        <taxon>Lingula</taxon>
    </lineage>
</organism>
<dbReference type="AlphaFoldDB" id="A0A1S3IXH1"/>
<dbReference type="KEGG" id="lak:106168265"/>
<dbReference type="GO" id="GO:0090263">
    <property type="term" value="P:positive regulation of canonical Wnt signaling pathway"/>
    <property type="evidence" value="ECO:0007669"/>
    <property type="project" value="TreeGrafter"/>
</dbReference>
<keyword evidence="3" id="KW-1185">Reference proteome</keyword>
<dbReference type="GO" id="GO:0005634">
    <property type="term" value="C:nucleus"/>
    <property type="evidence" value="ECO:0007669"/>
    <property type="project" value="TreeGrafter"/>
</dbReference>
<dbReference type="InterPro" id="IPR036053">
    <property type="entry name" value="PABP-dom"/>
</dbReference>
<accession>A0A1S3IXH1</accession>
<evidence type="ECO:0000259" key="2">
    <source>
        <dbReference type="PROSITE" id="PS51309"/>
    </source>
</evidence>
<dbReference type="PROSITE" id="PS51309">
    <property type="entry name" value="PABC"/>
    <property type="match status" value="2"/>
</dbReference>
<dbReference type="Pfam" id="PF00658">
    <property type="entry name" value="MLLE"/>
    <property type="match status" value="3"/>
</dbReference>
<gene>
    <name evidence="4" type="primary">LOC106168265</name>
</gene>
<dbReference type="InParanoid" id="A0A1S3IXH1"/>
<dbReference type="SMART" id="SM00517">
    <property type="entry name" value="PolyA"/>
    <property type="match status" value="3"/>
</dbReference>
<protein>
    <submittedName>
        <fullName evidence="4">Uncharacterized protein LOC106168265</fullName>
    </submittedName>
</protein>
<dbReference type="GO" id="GO:0003723">
    <property type="term" value="F:RNA binding"/>
    <property type="evidence" value="ECO:0007669"/>
    <property type="project" value="InterPro"/>
</dbReference>
<feature type="domain" description="PABC" evidence="2">
    <location>
        <begin position="1"/>
        <end position="70"/>
    </location>
</feature>
<evidence type="ECO:0000313" key="4">
    <source>
        <dbReference type="RefSeq" id="XP_013402728.1"/>
    </source>
</evidence>
<dbReference type="Proteomes" id="UP000085678">
    <property type="component" value="Unplaced"/>
</dbReference>
<feature type="domain" description="PABC" evidence="2">
    <location>
        <begin position="142"/>
        <end position="219"/>
    </location>
</feature>
<reference evidence="4" key="1">
    <citation type="submission" date="2025-08" db="UniProtKB">
        <authorList>
            <consortium name="RefSeq"/>
        </authorList>
    </citation>
    <scope>IDENTIFICATION</scope>
    <source>
        <tissue evidence="4">Gonads</tissue>
    </source>
</reference>
<dbReference type="PANTHER" id="PTHR46276">
    <property type="entry name" value="E3 UBIQUITIN-PROTEIN LIGASE UBR5"/>
    <property type="match status" value="1"/>
</dbReference>
<dbReference type="GO" id="GO:0000209">
    <property type="term" value="P:protein polyubiquitination"/>
    <property type="evidence" value="ECO:0007669"/>
    <property type="project" value="TreeGrafter"/>
</dbReference>
<proteinExistence type="predicted"/>
<evidence type="ECO:0000256" key="1">
    <source>
        <dbReference type="SAM" id="MobiDB-lite"/>
    </source>
</evidence>
<dbReference type="GO" id="GO:0034450">
    <property type="term" value="F:ubiquitin-ubiquitin ligase activity"/>
    <property type="evidence" value="ECO:0007669"/>
    <property type="project" value="TreeGrafter"/>
</dbReference>
<dbReference type="RefSeq" id="XP_013402728.1">
    <property type="nucleotide sequence ID" value="XM_013547274.1"/>
</dbReference>
<feature type="region of interest" description="Disordered" evidence="1">
    <location>
        <begin position="69"/>
        <end position="89"/>
    </location>
</feature>
<dbReference type="PANTHER" id="PTHR46276:SF1">
    <property type="entry name" value="E3 UBIQUITIN-PROTEIN LIGASE UBR5"/>
    <property type="match status" value="1"/>
</dbReference>
<dbReference type="STRING" id="7574.A0A1S3IXH1"/>
<sequence length="220" mass="24580">MVMSELPKTEEVLAEHLYAKVRLLCPAYAEKVTGMLVESGREGLLLMLNDDAVLQDRIVTALNTIEDYRSDSSCHGEQEPCPKESDQDRDAVGEVLFEKVAEIEPELSAQITGMLLELDVHTLEKLIESSQELTIAVDKAKSEYLRHCNGEMNSATKTREELGEELFELVVSRHPEKAAKLTGMLLEMPLEELQRVLEESSKLDKAVDLAVKALQEEGEP</sequence>
<dbReference type="InterPro" id="IPR002004">
    <property type="entry name" value="PABP_HYD_C"/>
</dbReference>
<dbReference type="Gene3D" id="1.10.1900.10">
    <property type="entry name" value="c-terminal domain of poly(a) binding protein"/>
    <property type="match status" value="3"/>
</dbReference>
<dbReference type="SUPFAM" id="SSF63570">
    <property type="entry name" value="PABC (PABP) domain"/>
    <property type="match status" value="3"/>
</dbReference>